<dbReference type="Pfam" id="PF00109">
    <property type="entry name" value="ketoacyl-synt"/>
    <property type="match status" value="2"/>
</dbReference>
<dbReference type="Gene3D" id="1.10.1200.10">
    <property type="entry name" value="ACP-like"/>
    <property type="match status" value="2"/>
</dbReference>
<dbReference type="CDD" id="cd08956">
    <property type="entry name" value="KR_3_FAS_SDR_x"/>
    <property type="match status" value="1"/>
</dbReference>
<feature type="compositionally biased region" description="Gly residues" evidence="10">
    <location>
        <begin position="1439"/>
        <end position="1454"/>
    </location>
</feature>
<feature type="domain" description="Ketosynthase family 3 (KS3)" evidence="12">
    <location>
        <begin position="32"/>
        <end position="457"/>
    </location>
</feature>
<dbReference type="GO" id="GO:0004315">
    <property type="term" value="F:3-oxoacyl-[acyl-carrier-protein] synthase activity"/>
    <property type="evidence" value="ECO:0007669"/>
    <property type="project" value="InterPro"/>
</dbReference>
<dbReference type="SMART" id="SM00822">
    <property type="entry name" value="PKS_KR"/>
    <property type="match status" value="1"/>
</dbReference>
<keyword evidence="6" id="KW-0045">Antibiotic biosynthesis</keyword>
<dbReference type="Pfam" id="PF02801">
    <property type="entry name" value="Ketoacyl-synt_C"/>
    <property type="match status" value="2"/>
</dbReference>
<dbReference type="InterPro" id="IPR020806">
    <property type="entry name" value="PKS_PP-bd"/>
</dbReference>
<dbReference type="RefSeq" id="WP_170321525.1">
    <property type="nucleotide sequence ID" value="NZ_BAAAHM010000025.1"/>
</dbReference>
<dbReference type="Pfam" id="PF00550">
    <property type="entry name" value="PP-binding"/>
    <property type="match status" value="2"/>
</dbReference>
<feature type="region of interest" description="Disordered" evidence="10">
    <location>
        <begin position="1434"/>
        <end position="1477"/>
    </location>
</feature>
<dbReference type="SUPFAM" id="SSF47336">
    <property type="entry name" value="ACP-like"/>
    <property type="match status" value="2"/>
</dbReference>
<dbReference type="InterPro" id="IPR006162">
    <property type="entry name" value="Ppantetheine_attach_site"/>
</dbReference>
<organism evidence="14 15">
    <name type="scientific">Acrocarpospora pleiomorpha</name>
    <dbReference type="NCBI Taxonomy" id="90975"/>
    <lineage>
        <taxon>Bacteria</taxon>
        <taxon>Bacillati</taxon>
        <taxon>Actinomycetota</taxon>
        <taxon>Actinomycetes</taxon>
        <taxon>Streptosporangiales</taxon>
        <taxon>Streptosporangiaceae</taxon>
        <taxon>Acrocarpospora</taxon>
    </lineage>
</organism>
<feature type="region of interest" description="Disordered" evidence="10">
    <location>
        <begin position="1828"/>
        <end position="1867"/>
    </location>
</feature>
<dbReference type="GO" id="GO:0004312">
    <property type="term" value="F:fatty acid synthase activity"/>
    <property type="evidence" value="ECO:0007669"/>
    <property type="project" value="TreeGrafter"/>
</dbReference>
<keyword evidence="15" id="KW-1185">Reference proteome</keyword>
<dbReference type="GO" id="GO:0006633">
    <property type="term" value="P:fatty acid biosynthetic process"/>
    <property type="evidence" value="ECO:0007669"/>
    <property type="project" value="InterPro"/>
</dbReference>
<feature type="compositionally biased region" description="Gly residues" evidence="10">
    <location>
        <begin position="1828"/>
        <end position="1843"/>
    </location>
</feature>
<dbReference type="InterPro" id="IPR049552">
    <property type="entry name" value="PKS_DH_N"/>
</dbReference>
<dbReference type="Pfam" id="PF00698">
    <property type="entry name" value="Acyl_transf_1"/>
    <property type="match status" value="2"/>
</dbReference>
<dbReference type="Gene3D" id="3.40.366.10">
    <property type="entry name" value="Malonyl-Coenzyme A Acyl Carrier Protein, domain 2"/>
    <property type="match status" value="2"/>
</dbReference>
<dbReference type="PANTHER" id="PTHR43775">
    <property type="entry name" value="FATTY ACID SYNTHASE"/>
    <property type="match status" value="1"/>
</dbReference>
<comment type="caution">
    <text evidence="14">The sequence shown here is derived from an EMBL/GenBank/DDBJ whole genome shotgun (WGS) entry which is preliminary data.</text>
</comment>
<dbReference type="SUPFAM" id="SSF52151">
    <property type="entry name" value="FabD/lysophospholipase-like"/>
    <property type="match status" value="2"/>
</dbReference>
<dbReference type="InterPro" id="IPR014031">
    <property type="entry name" value="Ketoacyl_synth_C"/>
</dbReference>
<dbReference type="SUPFAM" id="SSF53901">
    <property type="entry name" value="Thiolase-like"/>
    <property type="match status" value="2"/>
</dbReference>
<evidence type="ECO:0000256" key="10">
    <source>
        <dbReference type="SAM" id="MobiDB-lite"/>
    </source>
</evidence>
<keyword evidence="3" id="KW-0596">Phosphopantetheine</keyword>
<dbReference type="InterPro" id="IPR018201">
    <property type="entry name" value="Ketoacyl_synth_AS"/>
</dbReference>
<dbReference type="SMART" id="SM00825">
    <property type="entry name" value="PKS_KS"/>
    <property type="match status" value="2"/>
</dbReference>
<feature type="region of interest" description="C-terminal hotdog fold" evidence="9">
    <location>
        <begin position="1163"/>
        <end position="1296"/>
    </location>
</feature>
<dbReference type="InterPro" id="IPR016039">
    <property type="entry name" value="Thiolase-like"/>
</dbReference>
<comment type="pathway">
    <text evidence="2">Antibiotic biosynthesis.</text>
</comment>
<feature type="region of interest" description="Disordered" evidence="10">
    <location>
        <begin position="2302"/>
        <end position="2369"/>
    </location>
</feature>
<dbReference type="Pfam" id="PF21089">
    <property type="entry name" value="PKS_DH_N"/>
    <property type="match status" value="1"/>
</dbReference>
<feature type="active site" description="Proton acceptor; for dehydratase activity" evidence="9">
    <location>
        <position position="989"/>
    </location>
</feature>
<feature type="region of interest" description="N-terminal hotdog fold" evidence="9">
    <location>
        <begin position="958"/>
        <end position="1072"/>
    </location>
</feature>
<dbReference type="FunFam" id="3.40.366.10:FF:000002">
    <property type="entry name" value="Probable polyketide synthase 2"/>
    <property type="match status" value="1"/>
</dbReference>
<dbReference type="SMART" id="SM01294">
    <property type="entry name" value="PKS_PP_betabranch"/>
    <property type="match status" value="2"/>
</dbReference>
<dbReference type="Gene3D" id="3.40.47.10">
    <property type="match status" value="2"/>
</dbReference>
<dbReference type="InterPro" id="IPR049900">
    <property type="entry name" value="PKS_mFAS_DH"/>
</dbReference>
<proteinExistence type="predicted"/>
<dbReference type="SMART" id="SM00827">
    <property type="entry name" value="PKS_AT"/>
    <property type="match status" value="2"/>
</dbReference>
<keyword evidence="8" id="KW-0012">Acyltransferase</keyword>
<dbReference type="Proteomes" id="UP000377595">
    <property type="component" value="Unassembled WGS sequence"/>
</dbReference>
<evidence type="ECO:0000256" key="5">
    <source>
        <dbReference type="ARBA" id="ARBA00022679"/>
    </source>
</evidence>
<feature type="domain" description="PKS/mFAS DH" evidence="13">
    <location>
        <begin position="958"/>
        <end position="1296"/>
    </location>
</feature>
<feature type="domain" description="Carrier" evidence="11">
    <location>
        <begin position="2834"/>
        <end position="2909"/>
    </location>
</feature>
<dbReference type="PROSITE" id="PS52019">
    <property type="entry name" value="PKS_MFAS_DH"/>
    <property type="match status" value="1"/>
</dbReference>
<dbReference type="InterPro" id="IPR020841">
    <property type="entry name" value="PKS_Beta-ketoAc_synthase_dom"/>
</dbReference>
<dbReference type="SUPFAM" id="SSF51735">
    <property type="entry name" value="NAD(P)-binding Rossmann-fold domains"/>
    <property type="match status" value="2"/>
</dbReference>
<feature type="compositionally biased region" description="Low complexity" evidence="10">
    <location>
        <begin position="2319"/>
        <end position="2352"/>
    </location>
</feature>
<evidence type="ECO:0000313" key="15">
    <source>
        <dbReference type="Proteomes" id="UP000377595"/>
    </source>
</evidence>
<dbReference type="Pfam" id="PF14765">
    <property type="entry name" value="PS-DH"/>
    <property type="match status" value="1"/>
</dbReference>
<dbReference type="SMART" id="SM00823">
    <property type="entry name" value="PKS_PP"/>
    <property type="match status" value="2"/>
</dbReference>
<dbReference type="InterPro" id="IPR001227">
    <property type="entry name" value="Ac_transferase_dom_sf"/>
</dbReference>
<dbReference type="EMBL" id="BLAF01000017">
    <property type="protein sequence ID" value="GES20585.1"/>
    <property type="molecule type" value="Genomic_DNA"/>
</dbReference>
<dbReference type="FunFam" id="1.10.1200.10:FF:000007">
    <property type="entry name" value="Probable polyketide synthase pks17"/>
    <property type="match status" value="2"/>
</dbReference>
<dbReference type="CDD" id="cd00833">
    <property type="entry name" value="PKS"/>
    <property type="match status" value="2"/>
</dbReference>
<name>A0A5M3XG79_9ACTN</name>
<sequence>MTDDQIRHLLKRVSAELHETRQRLQRVRDDQSEPIAVLGMACRFPGGVRSPEDLWRLVADEVDAVSGFPDDRGWDLDRLYDPDPDNPGTSYTRHGGFLADVAGFDAEFFGISPREALATDPQHRLLLETAWEAFERAGLDVSALRGGRTGVFAGMNGQDYAARLPHVPAAVDGYLSIGTAASVASGRIAYSFGFEGPAVTVDTACSSSLVALHLAVQSLRSGESDLALAGGVTVMTSPVGFVEFSRQRGLAPDGRVKAFARAADGTGWAEGVGFLLVERLSDALRLGHEVLAVVRGSAVNQDGASNGLTAPNGPAQRRVIRRALASAGLSAGEVDLVEAHGTGTTLGDPIEAHALLATYGQGRDPDRPLWLGSVKSNIGHTQAAAGVAGVIKAIEAIRRGLLPRTLHVDEPTPHVDWSAGQVRLLTRAREWSSDVPRRAGVSAFGVSGTNAHVIIEAAPAASSSSLRSAPGTGASSVITEVAPAVSSLSPRSALGTGASTEEAAPAAVTGAVPWVVSGRTRAGLRAQAAQLAGYLTTEPNKTDVGHSLATRRAVLEERAVVVAADHGDLIAGLRSLANEEPSASVIQGGTGGELAYLFTGQGSQWEGMGRELYERFPLFAEAFDAAIAELDAHLSGVSVSGGVSPDGPIGELGGGSVRDVVFGSAGLLDQTLYTQSGLFALQVGLFRLLESWGIFPDFVVGHSIGELAAAHVAGVWSLADAAKVVAARGRLMQGLPSGGAMAAIEATEGEVPEGVEIAAINGPSSVVVTGDEDAVAAVVSEFAARGRRTRRLTVSHAFHSARMEPMLAEFREVLESVSFSEPVIPVVSTLTGQITSVAQPDYWVRQVREPVRFADAVNTLDAAGVTTFLEIGPDAVLAGMARESLPDARVVAPVLRKGRPEDETALLALGHAHIHGRRIAWNTVFPGATKADLPTYPFQRQSYWLDVPQTPPSGASDHPLLDGVVHLAGGGVLLTGKISTRSHPWLADHAIAGTPVFPGTALVELALRALAEAGGGTLDELVIETPLVLPEHDTAEIQVSVERLDVAIHSRLDGGEWLRHATGRITTSHHQRTARRDSTTQNPGGKGVASDVSTGQGVVAQGSGGEGLAGEVFAGQGVVAQGSGGEGLAGEVFAGQGVVREDFGVESSGCGDFGLVEWPPADAQAVDVRGLYDGLAAAGLDYGPAFQGVTASWRRGETIFAEVALRESEHTDAARFGVHPALFDAALHVAADQSRVLLPFAWQGVRAYSSGATAARVRLTPAGPDAWAVEVADVTGAPVVSVDVLRSRPIDPDTLRSAPRQGLYRVDWVDVSTATSAADPVDVIDEPLTGDVHDLVNRVLAELSRRLGESPESVVVVRTRNAVSALPGDTVDPRAAAVWGLVRSAQTEHPGRIILIDGDVTAIPADEPQLAVRGERILVPRLARAADTASRVVPFDADGGAGSQGKPLGPGGEAGNRDKPLGPGGAMGSRGKPLDPDGTVLITGGTGGLGRLLARHLVARYGVRRLMLTSRRGAHAPGAGDLRDELAALGARVDILAGDAADRGFLETVLAAIPSEHPLTAVAHTAGIVDDGVLTSLTPDRVAAVLRPKADAAWHLHELTKDLDLAWFVLYSSIAGILGSPGQASYAAANAYLDALAEHRRTLGLPAVSLAWGLWAESTGVTGHLSEADRARAARGGVRALRTATGLELFDAALSLGHPVVVAAALDPRAGGEAPLLRGLVRTPRRAAAPELPLVRRLAALDETARAEALLALVRAEAGAVLGTKTVPAQRAFNDLGLDSLMAVELRNRLNTATGLRLPATLTFDHPTPAAVVDHLRAQLEAVQIGGQTTGRAGGAGGEFGGEAGRDAGNQTGEAGGRTENRGGVGRVDTSEDAIAIVGMACRLPGGIASPDDLWRLVESGGDAITDFPVDRGWDLETLYHPDPANPGTSYTRSGGFLHDAAEFDAAFFGISPREALATDPQQRLLLETAWEAFEHAGIDPDSLRGSRTGVFAGVMYHDYAPRLGEAPAPLEGYLANGNAGSVASGRIAYSFGFEGPAVTVDTACSSSLVALHLAVQSLRSGESDLALAGGVAVMASPAVFVEFSRQRGLAADGRCKAYAEAADGTGWAEGVTLLLVERLADARRLGHQVLAVVRGTAVNQDGASNGLTAPNGPSQQRVIRQALANAGLAPDQVHAVEGHGTGTTLGDPIEAQALIAVYGQDRPEDPLWLGSLKSNIGHTQAAAGAAGVIKMVQAIRHGVLPRTLHVDEPTPHVDWSAGAVELLTEPREWHAGGPRRAGVSAFGVSGTNAHVIIEQAPPDRVFSPNHTPAPPQESAPGLALTSAPIPAPTSAPMSNPVPATVADAAPASATPEGMTAALEPDPTSASVARGSETGVAGVLAWPISARTVEALGGQAARLAELPEPVDAVDVGFSLVTTRARMEHRAVVLGGADGFGAGLRALAGGVSSSRVVRGVADAEGKVVFVFPGQGSQWAGMAVELLDEAPVFAGRLGECGRALSAYLNWTPDEVLRGAPGAPDPERVDVVQPLLWAVMVSLAALWESYGVRPDAVAGHSQGEIAAACVAGILSLDDAARVVALRSRAILALAGSGAMASIALPPEDVEPRLGDLVSIAAVNSPAQVVISGDADAVAGLVETYKNEEVRARLIPVDYASHSAHVERIEAELREALAPVRPRQGRVPLYSTVTADWLGDTPMDAGYWYANLRERVRFDAAVRGLAEQGYGVFVEVSPHPVLTAGIQETLADAPAVVAGTLRRDQGGLGRFLTSLAELHVRGVQVDWLPLFPGGRRVPLPTYAFHRRRFWLDPAPPGTRAVEIAPEPVPRSITALSGPELDEAVLELVRAESAVVLGHDGGSAVELGRPFRELGLDSLTAVDLRNRLNAATGLQLPPTLVFDYPTPAAIAGYLRDELSGAAVRFPSANASLDYLETVLAAGAEPELLARMRRLLDQWETAAAPGAAVDLDSATDEELFQLLDHDSLER</sequence>
<evidence type="ECO:0000256" key="7">
    <source>
        <dbReference type="ARBA" id="ARBA00023268"/>
    </source>
</evidence>
<feature type="region of interest" description="Disordered" evidence="10">
    <location>
        <begin position="1062"/>
        <end position="1103"/>
    </location>
</feature>
<dbReference type="PROSITE" id="PS50075">
    <property type="entry name" value="CARRIER"/>
    <property type="match status" value="2"/>
</dbReference>
<dbReference type="SMART" id="SM00826">
    <property type="entry name" value="PKS_DH"/>
    <property type="match status" value="1"/>
</dbReference>
<accession>A0A5M3XG79</accession>
<dbReference type="InterPro" id="IPR050091">
    <property type="entry name" value="PKS_NRPS_Biosynth_Enz"/>
</dbReference>
<dbReference type="InterPro" id="IPR014030">
    <property type="entry name" value="Ketoacyl_synth_N"/>
</dbReference>
<dbReference type="FunFam" id="3.40.47.10:FF:000019">
    <property type="entry name" value="Polyketide synthase type I"/>
    <property type="match status" value="2"/>
</dbReference>
<keyword evidence="4" id="KW-0597">Phosphoprotein</keyword>
<dbReference type="InterPro" id="IPR057326">
    <property type="entry name" value="KR_dom"/>
</dbReference>
<dbReference type="InterPro" id="IPR009081">
    <property type="entry name" value="PP-bd_ACP"/>
</dbReference>
<dbReference type="Pfam" id="PF08990">
    <property type="entry name" value="Docking"/>
    <property type="match status" value="1"/>
</dbReference>
<dbReference type="GO" id="GO:0033068">
    <property type="term" value="P:macrolide biosynthetic process"/>
    <property type="evidence" value="ECO:0007669"/>
    <property type="project" value="UniProtKB-ARBA"/>
</dbReference>
<feature type="domain" description="Ketosynthase family 3 (KS3)" evidence="12">
    <location>
        <begin position="1872"/>
        <end position="2296"/>
    </location>
</feature>
<dbReference type="InterPro" id="IPR032821">
    <property type="entry name" value="PKS_assoc"/>
</dbReference>
<dbReference type="PROSITE" id="PS00012">
    <property type="entry name" value="PHOSPHOPANTETHEINE"/>
    <property type="match status" value="2"/>
</dbReference>
<protein>
    <recommendedName>
        <fullName evidence="16">Carrier domain-containing protein</fullName>
    </recommendedName>
</protein>
<dbReference type="InterPro" id="IPR036291">
    <property type="entry name" value="NAD(P)-bd_dom_sf"/>
</dbReference>
<evidence type="ECO:0000259" key="11">
    <source>
        <dbReference type="PROSITE" id="PS50075"/>
    </source>
</evidence>
<evidence type="ECO:0000256" key="3">
    <source>
        <dbReference type="ARBA" id="ARBA00022450"/>
    </source>
</evidence>
<dbReference type="Gene3D" id="3.30.70.3290">
    <property type="match status" value="2"/>
</dbReference>
<keyword evidence="7" id="KW-0511">Multifunctional enzyme</keyword>
<dbReference type="InterPro" id="IPR015083">
    <property type="entry name" value="NorB/c/GfsB-D-like_docking"/>
</dbReference>
<evidence type="ECO:0000256" key="1">
    <source>
        <dbReference type="ARBA" id="ARBA00001957"/>
    </source>
</evidence>
<dbReference type="Pfam" id="PF08659">
    <property type="entry name" value="KR"/>
    <property type="match status" value="1"/>
</dbReference>
<dbReference type="InterPro" id="IPR049551">
    <property type="entry name" value="PKS_DH_C"/>
</dbReference>
<evidence type="ECO:0008006" key="16">
    <source>
        <dbReference type="Google" id="ProtNLM"/>
    </source>
</evidence>
<dbReference type="Pfam" id="PF16197">
    <property type="entry name" value="KAsynt_C_assoc"/>
    <property type="match status" value="2"/>
</dbReference>
<dbReference type="InterPro" id="IPR036736">
    <property type="entry name" value="ACP-like_sf"/>
</dbReference>
<dbReference type="PROSITE" id="PS00606">
    <property type="entry name" value="KS3_1"/>
    <property type="match status" value="2"/>
</dbReference>
<dbReference type="Gene3D" id="3.10.129.110">
    <property type="entry name" value="Polyketide synthase dehydratase"/>
    <property type="match status" value="1"/>
</dbReference>
<dbReference type="InterPro" id="IPR016035">
    <property type="entry name" value="Acyl_Trfase/lysoPLipase"/>
</dbReference>
<evidence type="ECO:0000256" key="2">
    <source>
        <dbReference type="ARBA" id="ARBA00004792"/>
    </source>
</evidence>
<evidence type="ECO:0000256" key="4">
    <source>
        <dbReference type="ARBA" id="ARBA00022553"/>
    </source>
</evidence>
<dbReference type="InterPro" id="IPR016036">
    <property type="entry name" value="Malonyl_transacylase_ACP-bd"/>
</dbReference>
<dbReference type="PANTHER" id="PTHR43775:SF51">
    <property type="entry name" value="INACTIVE PHENOLPHTHIOCEROL SYNTHESIS POLYKETIDE SYNTHASE TYPE I PKS1-RELATED"/>
    <property type="match status" value="1"/>
</dbReference>
<evidence type="ECO:0000256" key="8">
    <source>
        <dbReference type="ARBA" id="ARBA00023315"/>
    </source>
</evidence>
<dbReference type="InterPro" id="IPR013968">
    <property type="entry name" value="PKS_KR"/>
</dbReference>
<gene>
    <name evidence="14" type="ORF">Aple_034810</name>
</gene>
<evidence type="ECO:0000259" key="12">
    <source>
        <dbReference type="PROSITE" id="PS52004"/>
    </source>
</evidence>
<reference evidence="14 15" key="1">
    <citation type="submission" date="2019-10" db="EMBL/GenBank/DDBJ databases">
        <title>Whole genome shotgun sequence of Acrocarpospora pleiomorpha NBRC 16267.</title>
        <authorList>
            <person name="Ichikawa N."/>
            <person name="Kimura A."/>
            <person name="Kitahashi Y."/>
            <person name="Komaki H."/>
            <person name="Oguchi A."/>
        </authorList>
    </citation>
    <scope>NUCLEOTIDE SEQUENCE [LARGE SCALE GENOMIC DNA]</scope>
    <source>
        <strain evidence="14 15">NBRC 16267</strain>
    </source>
</reference>
<keyword evidence="5" id="KW-0808">Transferase</keyword>
<feature type="domain" description="Carrier" evidence="11">
    <location>
        <begin position="1745"/>
        <end position="1820"/>
    </location>
</feature>
<evidence type="ECO:0000313" key="14">
    <source>
        <dbReference type="EMBL" id="GES20585.1"/>
    </source>
</evidence>
<evidence type="ECO:0000256" key="6">
    <source>
        <dbReference type="ARBA" id="ARBA00023194"/>
    </source>
</evidence>
<evidence type="ECO:0000259" key="13">
    <source>
        <dbReference type="PROSITE" id="PS52019"/>
    </source>
</evidence>
<dbReference type="Gene3D" id="3.40.50.720">
    <property type="entry name" value="NAD(P)-binding Rossmann-like Domain"/>
    <property type="match status" value="1"/>
</dbReference>
<dbReference type="InterPro" id="IPR020807">
    <property type="entry name" value="PKS_DH"/>
</dbReference>
<dbReference type="GO" id="GO:0031177">
    <property type="term" value="F:phosphopantetheine binding"/>
    <property type="evidence" value="ECO:0007669"/>
    <property type="project" value="InterPro"/>
</dbReference>
<dbReference type="InterPro" id="IPR042104">
    <property type="entry name" value="PKS_dehydratase_sf"/>
</dbReference>
<dbReference type="InterPro" id="IPR014043">
    <property type="entry name" value="Acyl_transferase_dom"/>
</dbReference>
<dbReference type="SUPFAM" id="SSF55048">
    <property type="entry name" value="Probable ACP-binding domain of malonyl-CoA ACP transacylase"/>
    <property type="match status" value="2"/>
</dbReference>
<dbReference type="PROSITE" id="PS52004">
    <property type="entry name" value="KS3_2"/>
    <property type="match status" value="2"/>
</dbReference>
<evidence type="ECO:0000256" key="9">
    <source>
        <dbReference type="PROSITE-ProRule" id="PRU01363"/>
    </source>
</evidence>
<comment type="cofactor">
    <cofactor evidence="1">
        <name>pantetheine 4'-phosphate</name>
        <dbReference type="ChEBI" id="CHEBI:47942"/>
    </cofactor>
</comment>
<feature type="active site" description="Proton donor; for dehydratase activity" evidence="9">
    <location>
        <position position="1224"/>
    </location>
</feature>